<protein>
    <submittedName>
        <fullName evidence="2">Uncharacterized protein</fullName>
    </submittedName>
</protein>
<feature type="signal peptide" evidence="1">
    <location>
        <begin position="1"/>
        <end position="19"/>
    </location>
</feature>
<accession>A0A1H8D3T1</accession>
<evidence type="ECO:0000313" key="3">
    <source>
        <dbReference type="Proteomes" id="UP000183002"/>
    </source>
</evidence>
<dbReference type="PROSITE" id="PS51257">
    <property type="entry name" value="PROKAR_LIPOPROTEIN"/>
    <property type="match status" value="1"/>
</dbReference>
<proteinExistence type="predicted"/>
<reference evidence="2 3" key="1">
    <citation type="submission" date="2016-10" db="EMBL/GenBank/DDBJ databases">
        <authorList>
            <person name="de Groot N.N."/>
        </authorList>
    </citation>
    <scope>NUCLEOTIDE SEQUENCE [LARGE SCALE GENOMIC DNA]</scope>
    <source>
        <strain evidence="2 3">CGMCC 1.10836</strain>
    </source>
</reference>
<organism evidence="2 3">
    <name type="scientific">Pseudorhodobacter antarcticus</name>
    <dbReference type="NCBI Taxonomy" id="1077947"/>
    <lineage>
        <taxon>Bacteria</taxon>
        <taxon>Pseudomonadati</taxon>
        <taxon>Pseudomonadota</taxon>
        <taxon>Alphaproteobacteria</taxon>
        <taxon>Rhodobacterales</taxon>
        <taxon>Paracoccaceae</taxon>
        <taxon>Pseudorhodobacter</taxon>
    </lineage>
</organism>
<feature type="chain" id="PRO_5010371108" evidence="1">
    <location>
        <begin position="20"/>
        <end position="192"/>
    </location>
</feature>
<keyword evidence="1" id="KW-0732">Signal</keyword>
<dbReference type="Proteomes" id="UP000183002">
    <property type="component" value="Unassembled WGS sequence"/>
</dbReference>
<sequence>MGKHCVMLGAGFWAGAAQACPVPYDAPVWHAFGCEVGLPSGADFAAMSDASAVTAALVRQEAMVSLHYQSDAAPIVVAIDALLAKAALPVRSKAERLAIAAITEDSGEPVFDVAPVLERMVLERGMHMVYVETATDFATWAIWGGDVFCRWNRVRLSEFVSVSQITAIDAPDTYFERTLWPDAPRVYAGVAG</sequence>
<dbReference type="STRING" id="1077947.SAMN05216227_100661"/>
<evidence type="ECO:0000313" key="2">
    <source>
        <dbReference type="EMBL" id="SEN01812.1"/>
    </source>
</evidence>
<name>A0A1H8D3T1_9RHOB</name>
<dbReference type="AlphaFoldDB" id="A0A1H8D3T1"/>
<keyword evidence="3" id="KW-1185">Reference proteome</keyword>
<evidence type="ECO:0000256" key="1">
    <source>
        <dbReference type="SAM" id="SignalP"/>
    </source>
</evidence>
<gene>
    <name evidence="2" type="ORF">SAMN05216227_100661</name>
</gene>
<dbReference type="EMBL" id="FOCO01000006">
    <property type="protein sequence ID" value="SEN01812.1"/>
    <property type="molecule type" value="Genomic_DNA"/>
</dbReference>